<proteinExistence type="predicted"/>
<dbReference type="PANTHER" id="PTHR35908">
    <property type="entry name" value="HYPOTHETICAL FUSION PROTEIN"/>
    <property type="match status" value="1"/>
</dbReference>
<dbReference type="PROSITE" id="PS51819">
    <property type="entry name" value="VOC"/>
    <property type="match status" value="1"/>
</dbReference>
<organism evidence="2 3">
    <name type="scientific">Tenggerimyces flavus</name>
    <dbReference type="NCBI Taxonomy" id="1708749"/>
    <lineage>
        <taxon>Bacteria</taxon>
        <taxon>Bacillati</taxon>
        <taxon>Actinomycetota</taxon>
        <taxon>Actinomycetes</taxon>
        <taxon>Propionibacteriales</taxon>
        <taxon>Nocardioidaceae</taxon>
        <taxon>Tenggerimyces</taxon>
    </lineage>
</organism>
<dbReference type="Gene3D" id="3.10.180.10">
    <property type="entry name" value="2,3-Dihydroxybiphenyl 1,2-Dioxygenase, domain 1"/>
    <property type="match status" value="1"/>
</dbReference>
<dbReference type="InterPro" id="IPR029068">
    <property type="entry name" value="Glyas_Bleomycin-R_OHBP_Dase"/>
</dbReference>
<dbReference type="InterPro" id="IPR037523">
    <property type="entry name" value="VOC_core"/>
</dbReference>
<evidence type="ECO:0000259" key="1">
    <source>
        <dbReference type="PROSITE" id="PS51819"/>
    </source>
</evidence>
<sequence length="127" mass="13717">MAAGLTGPLTLGGVALDCPNPRELAEFYSQLLGWKITHEDDEWVSLESPNGGPALGFQRDPEFVPPTWPERGVPQMLHLEIEVADLDAGRDHALAAGARETGKPDSPTASFRVYLDPAGHPFCLVRS</sequence>
<dbReference type="Proteomes" id="UP001595699">
    <property type="component" value="Unassembled WGS sequence"/>
</dbReference>
<accession>A0ABV7YHT8</accession>
<feature type="domain" description="VOC" evidence="1">
    <location>
        <begin position="10"/>
        <end position="127"/>
    </location>
</feature>
<dbReference type="EMBL" id="JBHRZH010000023">
    <property type="protein sequence ID" value="MFC3764181.1"/>
    <property type="molecule type" value="Genomic_DNA"/>
</dbReference>
<dbReference type="CDD" id="cd06587">
    <property type="entry name" value="VOC"/>
    <property type="match status" value="1"/>
</dbReference>
<comment type="caution">
    <text evidence="2">The sequence shown here is derived from an EMBL/GenBank/DDBJ whole genome shotgun (WGS) entry which is preliminary data.</text>
</comment>
<dbReference type="InterPro" id="IPR041581">
    <property type="entry name" value="Glyoxalase_6"/>
</dbReference>
<name>A0ABV7YHT8_9ACTN</name>
<reference evidence="3" key="1">
    <citation type="journal article" date="2019" name="Int. J. Syst. Evol. Microbiol.">
        <title>The Global Catalogue of Microorganisms (GCM) 10K type strain sequencing project: providing services to taxonomists for standard genome sequencing and annotation.</title>
        <authorList>
            <consortium name="The Broad Institute Genomics Platform"/>
            <consortium name="The Broad Institute Genome Sequencing Center for Infectious Disease"/>
            <person name="Wu L."/>
            <person name="Ma J."/>
        </authorList>
    </citation>
    <scope>NUCLEOTIDE SEQUENCE [LARGE SCALE GENOMIC DNA]</scope>
    <source>
        <strain evidence="3">CGMCC 4.7241</strain>
    </source>
</reference>
<dbReference type="PANTHER" id="PTHR35908:SF1">
    <property type="entry name" value="CONSERVED PROTEIN"/>
    <property type="match status" value="1"/>
</dbReference>
<protein>
    <submittedName>
        <fullName evidence="2">VOC family protein</fullName>
    </submittedName>
</protein>
<gene>
    <name evidence="2" type="ORF">ACFOUW_25325</name>
</gene>
<dbReference type="Pfam" id="PF18029">
    <property type="entry name" value="Glyoxalase_6"/>
    <property type="match status" value="1"/>
</dbReference>
<dbReference type="SUPFAM" id="SSF54593">
    <property type="entry name" value="Glyoxalase/Bleomycin resistance protein/Dihydroxybiphenyl dioxygenase"/>
    <property type="match status" value="1"/>
</dbReference>
<dbReference type="RefSeq" id="WP_205114893.1">
    <property type="nucleotide sequence ID" value="NZ_JAFBCM010000001.1"/>
</dbReference>
<keyword evidence="3" id="KW-1185">Reference proteome</keyword>
<evidence type="ECO:0000313" key="2">
    <source>
        <dbReference type="EMBL" id="MFC3764181.1"/>
    </source>
</evidence>
<evidence type="ECO:0000313" key="3">
    <source>
        <dbReference type="Proteomes" id="UP001595699"/>
    </source>
</evidence>